<sequence>MDDPRAKIEVDSIVTGGDPPASRDARGVTWNIPQDDATVAPSHTLRKILRKRAGNVNEEVKPSTKHVVWVVLATRDRKNHFRQNLKVDAQFLQLSRCDYRTAVMGHLHLD</sequence>
<reference evidence="1 2" key="1">
    <citation type="journal article" date="2014" name="Agronomy (Basel)">
        <title>A Draft Genome Sequence for Ensete ventricosum, the Drought-Tolerant Tree Against Hunger.</title>
        <authorList>
            <person name="Harrison J."/>
            <person name="Moore K.A."/>
            <person name="Paszkiewicz K."/>
            <person name="Jones T."/>
            <person name="Grant M."/>
            <person name="Ambacheew D."/>
            <person name="Muzemil S."/>
            <person name="Studholme D.J."/>
        </authorList>
    </citation>
    <scope>NUCLEOTIDE SEQUENCE [LARGE SCALE GENOMIC DNA]</scope>
</reference>
<dbReference type="Proteomes" id="UP000287651">
    <property type="component" value="Unassembled WGS sequence"/>
</dbReference>
<protein>
    <submittedName>
        <fullName evidence="1">Uncharacterized protein</fullName>
    </submittedName>
</protein>
<organism evidence="1 2">
    <name type="scientific">Ensete ventricosum</name>
    <name type="common">Abyssinian banana</name>
    <name type="synonym">Musa ensete</name>
    <dbReference type="NCBI Taxonomy" id="4639"/>
    <lineage>
        <taxon>Eukaryota</taxon>
        <taxon>Viridiplantae</taxon>
        <taxon>Streptophyta</taxon>
        <taxon>Embryophyta</taxon>
        <taxon>Tracheophyta</taxon>
        <taxon>Spermatophyta</taxon>
        <taxon>Magnoliopsida</taxon>
        <taxon>Liliopsida</taxon>
        <taxon>Zingiberales</taxon>
        <taxon>Musaceae</taxon>
        <taxon>Ensete</taxon>
    </lineage>
</organism>
<accession>A0A427ALK2</accession>
<gene>
    <name evidence="1" type="ORF">B296_00014644</name>
</gene>
<evidence type="ECO:0000313" key="1">
    <source>
        <dbReference type="EMBL" id="RRT77094.1"/>
    </source>
</evidence>
<evidence type="ECO:0000313" key="2">
    <source>
        <dbReference type="Proteomes" id="UP000287651"/>
    </source>
</evidence>
<name>A0A427ALK2_ENSVE</name>
<comment type="caution">
    <text evidence="1">The sequence shown here is derived from an EMBL/GenBank/DDBJ whole genome shotgun (WGS) entry which is preliminary data.</text>
</comment>
<proteinExistence type="predicted"/>
<dbReference type="AlphaFoldDB" id="A0A427ALK2"/>
<dbReference type="EMBL" id="AMZH03002016">
    <property type="protein sequence ID" value="RRT77094.1"/>
    <property type="molecule type" value="Genomic_DNA"/>
</dbReference>